<keyword evidence="4" id="KW-0560">Oxidoreductase</keyword>
<evidence type="ECO:0000256" key="4">
    <source>
        <dbReference type="ARBA" id="ARBA00023002"/>
    </source>
</evidence>
<proteinExistence type="inferred from homology"/>
<keyword evidence="5" id="KW-0520">NAD</keyword>
<evidence type="ECO:0000256" key="5">
    <source>
        <dbReference type="ARBA" id="ARBA00023027"/>
    </source>
</evidence>
<dbReference type="RefSeq" id="WP_130256746.1">
    <property type="nucleotide sequence ID" value="NZ_PPSX01000074.1"/>
</dbReference>
<dbReference type="PRINTS" id="PR00411">
    <property type="entry name" value="PNDRDTASEI"/>
</dbReference>
<evidence type="ECO:0000256" key="3">
    <source>
        <dbReference type="ARBA" id="ARBA00022827"/>
    </source>
</evidence>
<comment type="similarity">
    <text evidence="1">Belongs to the NADH dehydrogenase family.</text>
</comment>
<accession>A0A4Q7ILM5</accession>
<evidence type="ECO:0000259" key="6">
    <source>
        <dbReference type="Pfam" id="PF07992"/>
    </source>
</evidence>
<dbReference type="PANTHER" id="PTHR43706">
    <property type="entry name" value="NADH DEHYDROGENASE"/>
    <property type="match status" value="1"/>
</dbReference>
<dbReference type="Pfam" id="PF07992">
    <property type="entry name" value="Pyr_redox_2"/>
    <property type="match status" value="1"/>
</dbReference>
<reference evidence="7 8" key="1">
    <citation type="submission" date="2018-01" db="EMBL/GenBank/DDBJ databases">
        <title>Co-occurrence of chitin degradation, pigmentation and bioactivity in marine Pseudoalteromonas.</title>
        <authorList>
            <person name="Paulsen S."/>
            <person name="Gram L."/>
            <person name="Machado H."/>
        </authorList>
    </citation>
    <scope>NUCLEOTIDE SEQUENCE [LARGE SCALE GENOMIC DNA]</scope>
    <source>
        <strain evidence="7 8">S3898</strain>
    </source>
</reference>
<evidence type="ECO:0000256" key="1">
    <source>
        <dbReference type="ARBA" id="ARBA00005272"/>
    </source>
</evidence>
<dbReference type="PANTHER" id="PTHR43706:SF9">
    <property type="entry name" value="TYPE II NADH:QUINONE OXIDOREDUCTASE"/>
    <property type="match status" value="1"/>
</dbReference>
<evidence type="ECO:0000313" key="8">
    <source>
        <dbReference type="Proteomes" id="UP000291338"/>
    </source>
</evidence>
<keyword evidence="3" id="KW-0274">FAD</keyword>
<name>A0A4Q7ILM5_9GAMM</name>
<dbReference type="GO" id="GO:0008137">
    <property type="term" value="F:NADH dehydrogenase (ubiquinone) activity"/>
    <property type="evidence" value="ECO:0007669"/>
    <property type="project" value="TreeGrafter"/>
</dbReference>
<dbReference type="InterPro" id="IPR036188">
    <property type="entry name" value="FAD/NAD-bd_sf"/>
</dbReference>
<dbReference type="EMBL" id="PPSX01000074">
    <property type="protein sequence ID" value="RZQ51857.1"/>
    <property type="molecule type" value="Genomic_DNA"/>
</dbReference>
<dbReference type="Proteomes" id="UP000291338">
    <property type="component" value="Unassembled WGS sequence"/>
</dbReference>
<comment type="caution">
    <text evidence="7">The sequence shown here is derived from an EMBL/GenBank/DDBJ whole genome shotgun (WGS) entry which is preliminary data.</text>
</comment>
<dbReference type="AlphaFoldDB" id="A0A4Q7ILM5"/>
<dbReference type="GO" id="GO:0003954">
    <property type="term" value="F:NADH dehydrogenase activity"/>
    <property type="evidence" value="ECO:0007669"/>
    <property type="project" value="InterPro"/>
</dbReference>
<evidence type="ECO:0000256" key="2">
    <source>
        <dbReference type="ARBA" id="ARBA00022630"/>
    </source>
</evidence>
<dbReference type="InterPro" id="IPR045024">
    <property type="entry name" value="NDH-2"/>
</dbReference>
<gene>
    <name evidence="7" type="ORF">C1E23_17225</name>
</gene>
<dbReference type="SUPFAM" id="SSF51905">
    <property type="entry name" value="FAD/NAD(P)-binding domain"/>
    <property type="match status" value="2"/>
</dbReference>
<evidence type="ECO:0000313" key="7">
    <source>
        <dbReference type="EMBL" id="RZQ51857.1"/>
    </source>
</evidence>
<dbReference type="InterPro" id="IPR023753">
    <property type="entry name" value="FAD/NAD-binding_dom"/>
</dbReference>
<protein>
    <submittedName>
        <fullName evidence="7">FAD-dependent oxidoreductase</fullName>
    </submittedName>
</protein>
<sequence length="438" mass="48094">MINTHPNIVIIGGGAGGLELASKLGNKLGKSRRANITLIDKNRTHIWKPLLHEVATGSLDTSLDGVVYSAHAARHGFQFILGEFINLDAEKQAIYLKEQYDSDGELILPQRTVHYDELIIAIGSISNDFNTPGVSKHCYFLDSHQQAERFQHALLNCFTRVHQAASQLPEEQNRLSIAIVGGGATGVELSAELVHVAQLLKHYGMSAFTSTKLTIHLIEAGPTILPALPTRISNSARDELRHLGVNILEGTKVSKATSEGFITDDNTLIQADLMLWAAGVKVADFIKSLDCFEFTRNNQIIVDEYLQAKGTSHIHVLGDACACEQEDGTFVPPRAQAAHQMASNVAHNILVKFTGKAPKAFVYKDHGSLVNLSRFSAVGSLMGNLTNNTMFIEGNLARVMYLSLYRMHQNAIHGPVKTAALWLSEKLLRIVRPKMKLH</sequence>
<dbReference type="PRINTS" id="PR00368">
    <property type="entry name" value="FADPNR"/>
</dbReference>
<keyword evidence="2" id="KW-0285">Flavoprotein</keyword>
<feature type="domain" description="FAD/NAD(P)-binding" evidence="6">
    <location>
        <begin position="7"/>
        <end position="342"/>
    </location>
</feature>
<organism evidence="7 8">
    <name type="scientific">Pseudoalteromonas phenolica</name>
    <dbReference type="NCBI Taxonomy" id="161398"/>
    <lineage>
        <taxon>Bacteria</taxon>
        <taxon>Pseudomonadati</taxon>
        <taxon>Pseudomonadota</taxon>
        <taxon>Gammaproteobacteria</taxon>
        <taxon>Alteromonadales</taxon>
        <taxon>Pseudoalteromonadaceae</taxon>
        <taxon>Pseudoalteromonas</taxon>
    </lineage>
</organism>
<dbReference type="Gene3D" id="3.50.50.100">
    <property type="match status" value="1"/>
</dbReference>